<protein>
    <submittedName>
        <fullName evidence="1">Uncharacterized protein</fullName>
    </submittedName>
</protein>
<reference evidence="1" key="1">
    <citation type="submission" date="2020-03" db="EMBL/GenBank/DDBJ databases">
        <title>The deep terrestrial virosphere.</title>
        <authorList>
            <person name="Holmfeldt K."/>
            <person name="Nilsson E."/>
            <person name="Simone D."/>
            <person name="Lopez-Fernandez M."/>
            <person name="Wu X."/>
            <person name="de Brujin I."/>
            <person name="Lundin D."/>
            <person name="Andersson A."/>
            <person name="Bertilsson S."/>
            <person name="Dopson M."/>
        </authorList>
    </citation>
    <scope>NUCLEOTIDE SEQUENCE</scope>
    <source>
        <strain evidence="1">MM415B03579</strain>
    </source>
</reference>
<dbReference type="AlphaFoldDB" id="A0A6M3L7Z4"/>
<organism evidence="1">
    <name type="scientific">viral metagenome</name>
    <dbReference type="NCBI Taxonomy" id="1070528"/>
    <lineage>
        <taxon>unclassified sequences</taxon>
        <taxon>metagenomes</taxon>
        <taxon>organismal metagenomes</taxon>
    </lineage>
</organism>
<dbReference type="EMBL" id="MT142935">
    <property type="protein sequence ID" value="QJA90760.1"/>
    <property type="molecule type" value="Genomic_DNA"/>
</dbReference>
<evidence type="ECO:0000313" key="1">
    <source>
        <dbReference type="EMBL" id="QJA90760.1"/>
    </source>
</evidence>
<name>A0A6M3L7Z4_9ZZZZ</name>
<sequence>MTRLYDLPFRDMPEEEGSMDAFWINWVEGADGGKHYRWYNIADALSEAERLARLPNVKGKNVYLLECVGKCFVEPLPITWEMPDV</sequence>
<proteinExistence type="predicted"/>
<accession>A0A6M3L7Z4</accession>
<gene>
    <name evidence="1" type="ORF">MM415B03579_0007</name>
</gene>